<protein>
    <submittedName>
        <fullName evidence="2">SLC41A/MgtE integral membrane domain-containing protein</fullName>
    </submittedName>
</protein>
<evidence type="ECO:0000313" key="1">
    <source>
        <dbReference type="Proteomes" id="UP000887579"/>
    </source>
</evidence>
<accession>A0AC34G4L5</accession>
<reference evidence="2" key="1">
    <citation type="submission" date="2022-11" db="UniProtKB">
        <authorList>
            <consortium name="WormBaseParasite"/>
        </authorList>
    </citation>
    <scope>IDENTIFICATION</scope>
</reference>
<sequence>MPPENDKSNNIEHRKSMLSSVLSETHLSQSEFDIKKTASKSEVNKSAMSRDTLPMTEIKDNDTLKSSIIQESSLAKTQLSFDLRDISHESVLTFFLQSLPPLIFASVGLIGTGVLLDKWQCDTFYARIHEALMLTPALLGLKGNIEMTFASRLTTLAHLGKMDSKENCVSILGSNMALVQIQAIIVSYFATLITVITESVRNDFSFQDSHILAASAVSSTTTSSVILCLLIMGLVVIARKLRINPDNVMSPLASSMGDLITFLFFIGFGTLQVSCCSSTADSCWLSIVFLVISLFAIPFAFYFAYRNIFTRQTLIWGWISIIFAAIVSSGGGYILERSAIKFKNLAMFQPLLSGLAGNRAAVQCSRLSTCFHITCDRLGVVDPKDTFRRRLNPWYTFNAEDIHSRTAWVLIGCSIPSHLIFMSIIIAIGGTKKYILFNWQFFTSYCIAAFIQVIILMYLAQLLVYALWRLGTDPDHSAIPVLTSIADLFGVALLLSIFEFLSKFSPESIEEDVNQIFRETSHCFNHTII</sequence>
<proteinExistence type="predicted"/>
<organism evidence="1 2">
    <name type="scientific">Panagrolaimus sp. ES5</name>
    <dbReference type="NCBI Taxonomy" id="591445"/>
    <lineage>
        <taxon>Eukaryota</taxon>
        <taxon>Metazoa</taxon>
        <taxon>Ecdysozoa</taxon>
        <taxon>Nematoda</taxon>
        <taxon>Chromadorea</taxon>
        <taxon>Rhabditida</taxon>
        <taxon>Tylenchina</taxon>
        <taxon>Panagrolaimomorpha</taxon>
        <taxon>Panagrolaimoidea</taxon>
        <taxon>Panagrolaimidae</taxon>
        <taxon>Panagrolaimus</taxon>
    </lineage>
</organism>
<dbReference type="Proteomes" id="UP000887579">
    <property type="component" value="Unplaced"/>
</dbReference>
<evidence type="ECO:0000313" key="2">
    <source>
        <dbReference type="WBParaSite" id="ES5_v2.g24677.t1"/>
    </source>
</evidence>
<name>A0AC34G4L5_9BILA</name>
<dbReference type="WBParaSite" id="ES5_v2.g24677.t1">
    <property type="protein sequence ID" value="ES5_v2.g24677.t1"/>
    <property type="gene ID" value="ES5_v2.g24677"/>
</dbReference>